<dbReference type="InterPro" id="IPR011257">
    <property type="entry name" value="DNA_glycosylase"/>
</dbReference>
<dbReference type="PANTHER" id="PTHR31116:SF29">
    <property type="entry name" value="DNA GLYCOSYLASE SUPERFAMILY PROTEIN"/>
    <property type="match status" value="1"/>
</dbReference>
<evidence type="ECO:0000313" key="2">
    <source>
        <dbReference type="Proteomes" id="UP001172082"/>
    </source>
</evidence>
<dbReference type="Gene3D" id="1.10.340.30">
    <property type="entry name" value="Hypothetical protein, domain 2"/>
    <property type="match status" value="1"/>
</dbReference>
<accession>A0ABT8KMX4</accession>
<comment type="caution">
    <text evidence="1">The sequence shown here is derived from an EMBL/GenBank/DDBJ whole genome shotgun (WGS) entry which is preliminary data.</text>
</comment>
<organism evidence="1 2">
    <name type="scientific">Splendidivirga corallicola</name>
    <dbReference type="NCBI Taxonomy" id="3051826"/>
    <lineage>
        <taxon>Bacteria</taxon>
        <taxon>Pseudomonadati</taxon>
        <taxon>Bacteroidota</taxon>
        <taxon>Cytophagia</taxon>
        <taxon>Cytophagales</taxon>
        <taxon>Splendidivirgaceae</taxon>
        <taxon>Splendidivirga</taxon>
    </lineage>
</organism>
<dbReference type="SUPFAM" id="SSF48150">
    <property type="entry name" value="DNA-glycosylase"/>
    <property type="match status" value="1"/>
</dbReference>
<dbReference type="Proteomes" id="UP001172082">
    <property type="component" value="Unassembled WGS sequence"/>
</dbReference>
<dbReference type="PANTHER" id="PTHR31116">
    <property type="entry name" value="OS04G0501200 PROTEIN"/>
    <property type="match status" value="1"/>
</dbReference>
<dbReference type="InterPro" id="IPR005019">
    <property type="entry name" value="Adenine_glyco"/>
</dbReference>
<reference evidence="1" key="1">
    <citation type="submission" date="2023-06" db="EMBL/GenBank/DDBJ databases">
        <title>Genomic of Parafulvivirga corallium.</title>
        <authorList>
            <person name="Wang G."/>
        </authorList>
    </citation>
    <scope>NUCLEOTIDE SEQUENCE</scope>
    <source>
        <strain evidence="1">BMA10</strain>
    </source>
</reference>
<evidence type="ECO:0000313" key="1">
    <source>
        <dbReference type="EMBL" id="MDN5202056.1"/>
    </source>
</evidence>
<keyword evidence="2" id="KW-1185">Reference proteome</keyword>
<dbReference type="Pfam" id="PF03352">
    <property type="entry name" value="Adenine_glyco"/>
    <property type="match status" value="1"/>
</dbReference>
<gene>
    <name evidence="1" type="ORF">QQ008_11800</name>
</gene>
<keyword evidence="1" id="KW-0378">Hydrolase</keyword>
<keyword evidence="1" id="KW-0326">Glycosidase</keyword>
<sequence length="187" mass="21807">MKRCKWAEDQFEDYIKYHDEEWGVPVHDDRIHFEFLILEGAQAGLSWSTILQKREGYKRAFANFDFNKVASFDENRIQELIGDPGIIRNKLKIRSAVTNAEAFIKVCEEFGSFDKYIWSFVGNKPIVNKWKSLKDVPATTKESDALSKDLKKRGFKFVGSTIMYAYMQAVGMVNDHTTDCFRYRECT</sequence>
<protein>
    <submittedName>
        <fullName evidence="1">DNA-3-methyladenine glycosylase I</fullName>
        <ecNumber evidence="1">3.2.2.20</ecNumber>
    </submittedName>
</protein>
<dbReference type="EMBL" id="JAUJEA010000003">
    <property type="protein sequence ID" value="MDN5202056.1"/>
    <property type="molecule type" value="Genomic_DNA"/>
</dbReference>
<proteinExistence type="predicted"/>
<name>A0ABT8KMX4_9BACT</name>
<dbReference type="GO" id="GO:0008725">
    <property type="term" value="F:DNA-3-methyladenine glycosylase activity"/>
    <property type="evidence" value="ECO:0007669"/>
    <property type="project" value="UniProtKB-EC"/>
</dbReference>
<dbReference type="EC" id="3.2.2.20" evidence="1"/>
<dbReference type="RefSeq" id="WP_346752079.1">
    <property type="nucleotide sequence ID" value="NZ_JAUJEA010000003.1"/>
</dbReference>